<organism evidence="9 10">
    <name type="scientific">Tepiditoga spiralis</name>
    <dbReference type="NCBI Taxonomy" id="2108365"/>
    <lineage>
        <taxon>Bacteria</taxon>
        <taxon>Thermotogati</taxon>
        <taxon>Thermotogota</taxon>
        <taxon>Thermotogae</taxon>
        <taxon>Petrotogales</taxon>
        <taxon>Petrotogaceae</taxon>
        <taxon>Tepiditoga</taxon>
    </lineage>
</organism>
<dbReference type="GO" id="GO:0005737">
    <property type="term" value="C:cytoplasm"/>
    <property type="evidence" value="ECO:0007669"/>
    <property type="project" value="UniProtKB-SubCell"/>
</dbReference>
<evidence type="ECO:0000256" key="2">
    <source>
        <dbReference type="ARBA" id="ARBA00022741"/>
    </source>
</evidence>
<dbReference type="GO" id="GO:0005525">
    <property type="term" value="F:GTP binding"/>
    <property type="evidence" value="ECO:0007669"/>
    <property type="project" value="UniProtKB-UniRule"/>
</dbReference>
<dbReference type="InterPro" id="IPR005225">
    <property type="entry name" value="Small_GTP-bd"/>
</dbReference>
<dbReference type="Gene3D" id="6.10.250.2860">
    <property type="match status" value="1"/>
</dbReference>
<dbReference type="InterPro" id="IPR030394">
    <property type="entry name" value="G_HFLX_dom"/>
</dbReference>
<reference evidence="9 10" key="1">
    <citation type="submission" date="2018-06" db="EMBL/GenBank/DDBJ databases">
        <title>Genome sequencing of Oceanotoga sp. sy52.</title>
        <authorList>
            <person name="Mori K."/>
        </authorList>
    </citation>
    <scope>NUCLEOTIDE SEQUENCE [LARGE SCALE GENOMIC DNA]</scope>
    <source>
        <strain evidence="10">sy52</strain>
    </source>
</reference>
<dbReference type="FunCoup" id="A0A7G1G7R2">
    <property type="interactions" value="317"/>
</dbReference>
<evidence type="ECO:0000313" key="9">
    <source>
        <dbReference type="EMBL" id="BBE30977.1"/>
    </source>
</evidence>
<keyword evidence="10" id="KW-1185">Reference proteome</keyword>
<dbReference type="GO" id="GO:0046872">
    <property type="term" value="F:metal ion binding"/>
    <property type="evidence" value="ECO:0007669"/>
    <property type="project" value="UniProtKB-KW"/>
</dbReference>
<evidence type="ECO:0000256" key="7">
    <source>
        <dbReference type="PIRSR" id="PIRSR006809-2"/>
    </source>
</evidence>
<dbReference type="InterPro" id="IPR025121">
    <property type="entry name" value="GTPase_HflX_N"/>
</dbReference>
<dbReference type="InterPro" id="IPR006073">
    <property type="entry name" value="GTP-bd"/>
</dbReference>
<comment type="subunit">
    <text evidence="5">Monomer. Associates with the 50S ribosomal subunit.</text>
</comment>
<evidence type="ECO:0000256" key="6">
    <source>
        <dbReference type="PIRSR" id="PIRSR006809-1"/>
    </source>
</evidence>
<accession>A0A7G1G7R2</accession>
<name>A0A7G1G7R2_9BACT</name>
<dbReference type="PANTHER" id="PTHR10229">
    <property type="entry name" value="GTP-BINDING PROTEIN HFLX"/>
    <property type="match status" value="1"/>
</dbReference>
<feature type="binding site" evidence="7">
    <location>
        <position position="211"/>
    </location>
    <ligand>
        <name>Mg(2+)</name>
        <dbReference type="ChEBI" id="CHEBI:18420"/>
    </ligand>
</feature>
<dbReference type="InterPro" id="IPR032305">
    <property type="entry name" value="GTP-bd_M"/>
</dbReference>
<dbReference type="AlphaFoldDB" id="A0A7G1G7R2"/>
<dbReference type="NCBIfam" id="TIGR00231">
    <property type="entry name" value="small_GTP"/>
    <property type="match status" value="1"/>
</dbReference>
<feature type="binding site" evidence="6">
    <location>
        <begin position="342"/>
        <end position="344"/>
    </location>
    <ligand>
        <name>GTP</name>
        <dbReference type="ChEBI" id="CHEBI:37565"/>
    </ligand>
</feature>
<dbReference type="HAMAP" id="MF_00900">
    <property type="entry name" value="GTPase_HflX"/>
    <property type="match status" value="1"/>
</dbReference>
<comment type="similarity">
    <text evidence="5">Belongs to the TRAFAC class OBG-HflX-like GTPase superfamily. HflX GTPase family.</text>
</comment>
<dbReference type="InterPro" id="IPR042108">
    <property type="entry name" value="GTPase_HflX_N_sf"/>
</dbReference>
<gene>
    <name evidence="5 9" type="primary">hflX</name>
    <name evidence="9" type="ORF">OSSY52_11180</name>
</gene>
<dbReference type="SUPFAM" id="SSF52540">
    <property type="entry name" value="P-loop containing nucleoside triphosphate hydrolases"/>
    <property type="match status" value="1"/>
</dbReference>
<comment type="cofactor">
    <cofactor evidence="7">
        <name>Mg(2+)</name>
        <dbReference type="ChEBI" id="CHEBI:18420"/>
    </cofactor>
</comment>
<feature type="binding site" evidence="6">
    <location>
        <begin position="252"/>
        <end position="255"/>
    </location>
    <ligand>
        <name>GTP</name>
        <dbReference type="ChEBI" id="CHEBI:37565"/>
    </ligand>
</feature>
<feature type="binding site" evidence="6">
    <location>
        <begin position="318"/>
        <end position="321"/>
    </location>
    <ligand>
        <name>GTP</name>
        <dbReference type="ChEBI" id="CHEBI:37565"/>
    </ligand>
</feature>
<evidence type="ECO:0000259" key="8">
    <source>
        <dbReference type="PROSITE" id="PS51705"/>
    </source>
</evidence>
<dbReference type="EMBL" id="AP018712">
    <property type="protein sequence ID" value="BBE30977.1"/>
    <property type="molecule type" value="Genomic_DNA"/>
</dbReference>
<evidence type="ECO:0000256" key="5">
    <source>
        <dbReference type="HAMAP-Rule" id="MF_00900"/>
    </source>
</evidence>
<dbReference type="NCBIfam" id="TIGR03156">
    <property type="entry name" value="GTP_HflX"/>
    <property type="match status" value="1"/>
</dbReference>
<comment type="function">
    <text evidence="5">GTPase that associates with the 50S ribosomal subunit and may have a role during protein synthesis or ribosome biogenesis.</text>
</comment>
<dbReference type="Proteomes" id="UP000516361">
    <property type="component" value="Chromosome"/>
</dbReference>
<dbReference type="Gene3D" id="3.40.50.300">
    <property type="entry name" value="P-loop containing nucleotide triphosphate hydrolases"/>
    <property type="match status" value="1"/>
</dbReference>
<evidence type="ECO:0000256" key="1">
    <source>
        <dbReference type="ARBA" id="ARBA00022723"/>
    </source>
</evidence>
<dbReference type="Pfam" id="PF13167">
    <property type="entry name" value="GTP-bdg_N"/>
    <property type="match status" value="1"/>
</dbReference>
<evidence type="ECO:0000256" key="4">
    <source>
        <dbReference type="ARBA" id="ARBA00023134"/>
    </source>
</evidence>
<dbReference type="KEGG" id="ocy:OSSY52_11180"/>
<dbReference type="InParanoid" id="A0A7G1G7R2"/>
<dbReference type="PROSITE" id="PS51705">
    <property type="entry name" value="G_HFLX"/>
    <property type="match status" value="1"/>
</dbReference>
<proteinExistence type="inferred from homology"/>
<feature type="domain" description="Hflx-type G" evidence="8">
    <location>
        <begin position="198"/>
        <end position="364"/>
    </location>
</feature>
<keyword evidence="1 7" id="KW-0479">Metal-binding</keyword>
<dbReference type="Gene3D" id="3.40.50.11060">
    <property type="entry name" value="GTPase HflX, N-terminal domain"/>
    <property type="match status" value="1"/>
</dbReference>
<protein>
    <recommendedName>
        <fullName evidence="5">GTPase HflX</fullName>
    </recommendedName>
    <alternativeName>
        <fullName evidence="5">GTP-binding protein HflX</fullName>
    </alternativeName>
</protein>
<dbReference type="RefSeq" id="WP_190616032.1">
    <property type="nucleotide sequence ID" value="NZ_AP018712.1"/>
</dbReference>
<feature type="binding site" evidence="6">
    <location>
        <begin position="204"/>
        <end position="211"/>
    </location>
    <ligand>
        <name>GTP</name>
        <dbReference type="ChEBI" id="CHEBI:37565"/>
    </ligand>
</feature>
<dbReference type="GO" id="GO:0003924">
    <property type="term" value="F:GTPase activity"/>
    <property type="evidence" value="ECO:0007669"/>
    <property type="project" value="UniProtKB-UniRule"/>
</dbReference>
<keyword evidence="4 5" id="KW-0342">GTP-binding</keyword>
<dbReference type="Pfam" id="PF16360">
    <property type="entry name" value="GTP-bdg_M"/>
    <property type="match status" value="1"/>
</dbReference>
<keyword evidence="3 7" id="KW-0460">Magnesium</keyword>
<feature type="binding site" evidence="7">
    <location>
        <position position="232"/>
    </location>
    <ligand>
        <name>Mg(2+)</name>
        <dbReference type="ChEBI" id="CHEBI:18420"/>
    </ligand>
</feature>
<dbReference type="CDD" id="cd01878">
    <property type="entry name" value="HflX"/>
    <property type="match status" value="1"/>
</dbReference>
<dbReference type="InterPro" id="IPR016496">
    <property type="entry name" value="GTPase_HflX"/>
</dbReference>
<sequence length="426" mass="48877">MEKTKEVFDGILVAVNKREKDFEKQIEELKLLCSNIDINILTEVIQKKEAPDKKTYLGKGKIEELKDALMAFKCNIAIFNDSLSSLQRKLLEKELKDIKILDRNEIILEIFSRNAKTTESKLQVELASLTYELPKLVGQGISLSRTGGGIGTRGPGETQLEYNRRTIKEKINTLKNKLESIKHTRTMKSKKRNASSTIKVSITGYTSAGKSTLLKALSDDENILVSQKLFSTLATISRKTKFNDGLQVIFSDTVGFIRKLPISLIESFKTTLEEINYSDVIIEVIDLSEEDYEDKKSVVNKTLNEVIIEPIPRIVVFNKIDLLTKEKLDHLKILHPEALFVSAKSKKTVQEFLNDLEKKLINLEVLVSKKLYLKFEHSWKIDKIRDQIGIKEKKQIDDGFEYELITKKEYLEKIKSMIGFELWQEI</sequence>
<evidence type="ECO:0000256" key="3">
    <source>
        <dbReference type="ARBA" id="ARBA00022842"/>
    </source>
</evidence>
<evidence type="ECO:0000313" key="10">
    <source>
        <dbReference type="Proteomes" id="UP000516361"/>
    </source>
</evidence>
<dbReference type="GO" id="GO:0043022">
    <property type="term" value="F:ribosome binding"/>
    <property type="evidence" value="ECO:0007669"/>
    <property type="project" value="TreeGrafter"/>
</dbReference>
<dbReference type="PANTHER" id="PTHR10229:SF0">
    <property type="entry name" value="GTP-BINDING PROTEIN 6-RELATED"/>
    <property type="match status" value="1"/>
</dbReference>
<keyword evidence="5" id="KW-0963">Cytoplasm</keyword>
<dbReference type="InterPro" id="IPR027417">
    <property type="entry name" value="P-loop_NTPase"/>
</dbReference>
<dbReference type="PIRSF" id="PIRSF006809">
    <property type="entry name" value="GTP-binding_hflX_prd"/>
    <property type="match status" value="1"/>
</dbReference>
<comment type="subcellular location">
    <subcellularLocation>
        <location evidence="5">Cytoplasm</location>
    </subcellularLocation>
    <text evidence="5">May associate with membranes.</text>
</comment>
<keyword evidence="2 5" id="KW-0547">Nucleotide-binding</keyword>
<dbReference type="Pfam" id="PF01926">
    <property type="entry name" value="MMR_HSR1"/>
    <property type="match status" value="1"/>
</dbReference>